<dbReference type="GO" id="GO:0055085">
    <property type="term" value="P:transmembrane transport"/>
    <property type="evidence" value="ECO:0007669"/>
    <property type="project" value="InterPro"/>
</dbReference>
<evidence type="ECO:0000313" key="6">
    <source>
        <dbReference type="Proteomes" id="UP000595446"/>
    </source>
</evidence>
<dbReference type="Proteomes" id="UP000595446">
    <property type="component" value="Chromosome"/>
</dbReference>
<proteinExistence type="predicted"/>
<evidence type="ECO:0000313" key="5">
    <source>
        <dbReference type="EMBL" id="BCO34151.1"/>
    </source>
</evidence>
<dbReference type="GO" id="GO:0016020">
    <property type="term" value="C:membrane"/>
    <property type="evidence" value="ECO:0007669"/>
    <property type="project" value="UniProtKB-SubCell"/>
</dbReference>
<keyword evidence="4" id="KW-0472">Membrane</keyword>
<protein>
    <submittedName>
        <fullName evidence="5">C4-dicarboxylate ABC transporter</fullName>
    </submittedName>
</protein>
<accession>A0A2G8BF09</accession>
<evidence type="ECO:0000256" key="3">
    <source>
        <dbReference type="ARBA" id="ARBA00022989"/>
    </source>
</evidence>
<name>A0A2G8BF09_9MYCO</name>
<reference evidence="5 6" key="1">
    <citation type="submission" date="2020-12" db="EMBL/GenBank/DDBJ databases">
        <title>Complete genome sequence of Mycobacterium heckeshornense JCM 15655T, closely related to a pathogenic non-tuberculous mycobacterial species Mycobacterium xenopi.</title>
        <authorList>
            <person name="Yoshida M."/>
            <person name="Fukano H."/>
            <person name="Asakura T."/>
            <person name="Suzuki M."/>
            <person name="Hoshino Y."/>
        </authorList>
    </citation>
    <scope>NUCLEOTIDE SEQUENCE [LARGE SCALE GENOMIC DNA]</scope>
    <source>
        <strain evidence="5 6">JCM 15655</strain>
    </source>
</reference>
<dbReference type="Gene3D" id="1.50.10.150">
    <property type="entry name" value="Voltage-dependent anion channel"/>
    <property type="match status" value="1"/>
</dbReference>
<dbReference type="OrthoDB" id="958273at2"/>
<gene>
    <name evidence="5" type="ORF">MHEC_05840</name>
</gene>
<dbReference type="InterPro" id="IPR004695">
    <property type="entry name" value="SLAC1/Mae1/Ssu1/TehA"/>
</dbReference>
<evidence type="ECO:0000256" key="4">
    <source>
        <dbReference type="ARBA" id="ARBA00023136"/>
    </source>
</evidence>
<organism evidence="5 6">
    <name type="scientific">Mycobacterium heckeshornense</name>
    <dbReference type="NCBI Taxonomy" id="110505"/>
    <lineage>
        <taxon>Bacteria</taxon>
        <taxon>Bacillati</taxon>
        <taxon>Actinomycetota</taxon>
        <taxon>Actinomycetes</taxon>
        <taxon>Mycobacteriales</taxon>
        <taxon>Mycobacteriaceae</taxon>
        <taxon>Mycobacterium</taxon>
    </lineage>
</organism>
<dbReference type="RefSeq" id="WP_048889714.1">
    <property type="nucleotide sequence ID" value="NZ_AP024237.1"/>
</dbReference>
<dbReference type="AlphaFoldDB" id="A0A2G8BF09"/>
<sequence>MTLRFSNIELTPDVFAAVMATGVLSIAARSHQYRLLSETLDVLATLALLVLVALVLATAAVKRRIAVWDVADPDVTLRLFSFVAACAVVGSRVAAHVTVAQILGAVALSAWLALVLITARNMWGTAWPALRDRSHGAWELASVATSGLVIMMVLLADYTGHRWWLVIAIPLWVAAMCLYGVMTALILRRAVGERRQRDGFEPDSWILMGALAIATLAGDYIHQLATGWLAGSVRAITQVSWLVATLWIPPLIYFGLHHISRRPAALQFAGVWWAMVFPLGMYSAATYAMALELGVRSLQTVSLVFFWNALAAWLVVVVAGLLHVPRVLLRR</sequence>
<dbReference type="EMBL" id="AP024237">
    <property type="protein sequence ID" value="BCO34151.1"/>
    <property type="molecule type" value="Genomic_DNA"/>
</dbReference>
<keyword evidence="3" id="KW-1133">Transmembrane helix</keyword>
<dbReference type="InterPro" id="IPR038665">
    <property type="entry name" value="Voltage-dep_anion_channel_sf"/>
</dbReference>
<dbReference type="CDD" id="cd09319">
    <property type="entry name" value="TDT_like_1"/>
    <property type="match status" value="1"/>
</dbReference>
<comment type="subcellular location">
    <subcellularLocation>
        <location evidence="1">Membrane</location>
        <topology evidence="1">Multi-pass membrane protein</topology>
    </subcellularLocation>
</comment>
<keyword evidence="2" id="KW-0812">Transmembrane</keyword>
<dbReference type="STRING" id="110505.ACT16_01590"/>
<keyword evidence="6" id="KW-1185">Reference proteome</keyword>
<dbReference type="Pfam" id="PF03595">
    <property type="entry name" value="SLAC1"/>
    <property type="match status" value="1"/>
</dbReference>
<evidence type="ECO:0000256" key="1">
    <source>
        <dbReference type="ARBA" id="ARBA00004141"/>
    </source>
</evidence>
<evidence type="ECO:0000256" key="2">
    <source>
        <dbReference type="ARBA" id="ARBA00022692"/>
    </source>
</evidence>